<evidence type="ECO:0000313" key="1">
    <source>
        <dbReference type="EMBL" id="MCW7752720.1"/>
    </source>
</evidence>
<dbReference type="RefSeq" id="WP_265423582.1">
    <property type="nucleotide sequence ID" value="NZ_JAPFPW010000001.1"/>
</dbReference>
<accession>A0ABT3N5I6</accession>
<comment type="caution">
    <text evidence="1">The sequence shown here is derived from an EMBL/GenBank/DDBJ whole genome shotgun (WGS) entry which is preliminary data.</text>
</comment>
<protein>
    <recommendedName>
        <fullName evidence="3">MarR family transcriptional regulator</fullName>
    </recommendedName>
</protein>
<keyword evidence="2" id="KW-1185">Reference proteome</keyword>
<gene>
    <name evidence="1" type="ORF">OOT00_01815</name>
</gene>
<proteinExistence type="predicted"/>
<dbReference type="EMBL" id="JAPFPW010000001">
    <property type="protein sequence ID" value="MCW7752720.1"/>
    <property type="molecule type" value="Genomic_DNA"/>
</dbReference>
<name>A0ABT3N5I6_9BACT</name>
<organism evidence="1 2">
    <name type="scientific">Desulfobotulus pelophilus</name>
    <dbReference type="NCBI Taxonomy" id="2823377"/>
    <lineage>
        <taxon>Bacteria</taxon>
        <taxon>Pseudomonadati</taxon>
        <taxon>Thermodesulfobacteriota</taxon>
        <taxon>Desulfobacteria</taxon>
        <taxon>Desulfobacterales</taxon>
        <taxon>Desulfobacteraceae</taxon>
        <taxon>Desulfobotulus</taxon>
    </lineage>
</organism>
<evidence type="ECO:0008006" key="3">
    <source>
        <dbReference type="Google" id="ProtNLM"/>
    </source>
</evidence>
<dbReference type="Proteomes" id="UP001209681">
    <property type="component" value="Unassembled WGS sequence"/>
</dbReference>
<sequence>MKFDTNPMRQEIFTLGLEVDVISAYLCCCGLAADGALSRDRLLHVWNQDEGVLDMALAVLEARNIVTLFRQEKGACYQIHPPEQWLVPV</sequence>
<evidence type="ECO:0000313" key="2">
    <source>
        <dbReference type="Proteomes" id="UP001209681"/>
    </source>
</evidence>
<reference evidence="1 2" key="1">
    <citation type="submission" date="2022-11" db="EMBL/GenBank/DDBJ databases">
        <title>Desulfobotulus tamanensis H1 sp. nov. - anaerobic, alkaliphilic, sulphate reducing bacterium isolated from terrestrial mud volcano.</title>
        <authorList>
            <person name="Frolova A."/>
            <person name="Merkel A.Y."/>
            <person name="Slobodkin A.I."/>
        </authorList>
    </citation>
    <scope>NUCLEOTIDE SEQUENCE [LARGE SCALE GENOMIC DNA]</scope>
    <source>
        <strain evidence="1 2">H1</strain>
    </source>
</reference>